<dbReference type="GO" id="GO:0006275">
    <property type="term" value="P:regulation of DNA replication"/>
    <property type="evidence" value="ECO:0007669"/>
    <property type="project" value="UniProtKB-UniRule"/>
</dbReference>
<evidence type="ECO:0000313" key="9">
    <source>
        <dbReference type="Proteomes" id="UP000266622"/>
    </source>
</evidence>
<evidence type="ECO:0000256" key="2">
    <source>
        <dbReference type="ARBA" id="ARBA00023125"/>
    </source>
</evidence>
<dbReference type="PANTHER" id="PTHR11352:SF0">
    <property type="entry name" value="PROLIFERATING CELL NUCLEAR ANTIGEN"/>
    <property type="match status" value="1"/>
</dbReference>
<feature type="domain" description="Proliferating cell nuclear antigen PCNA C-terminal" evidence="7">
    <location>
        <begin position="125"/>
        <end position="247"/>
    </location>
</feature>
<dbReference type="Proteomes" id="UP000266622">
    <property type="component" value="Unassembled WGS sequence"/>
</dbReference>
<organism evidence="8 9">
    <name type="scientific">Candidatus Nanoclepta minutus</name>
    <dbReference type="NCBI Taxonomy" id="1940235"/>
    <lineage>
        <taxon>Archaea</taxon>
        <taxon>Nanobdellota</taxon>
        <taxon>Candidatus Nanoclepta</taxon>
    </lineage>
</organism>
<reference evidence="8 9" key="1">
    <citation type="journal article" date="2018" name="Syst. Appl. Microbiol.">
        <title>A new symbiotic nanoarchaeote (Candidatus Nanoclepta minutus) and its host (Zestosphaera tikiterensis gen. nov., sp. nov.) from a New Zealand hot spring.</title>
        <authorList>
            <person name="St John E."/>
            <person name="Liu Y."/>
            <person name="Podar M."/>
            <person name="Stott M.B."/>
            <person name="Meneghin J."/>
            <person name="Chen Z."/>
            <person name="Lagutin K."/>
            <person name="Mitchell K."/>
            <person name="Reysenbach A.L."/>
        </authorList>
    </citation>
    <scope>NUCLEOTIDE SEQUENCE [LARGE SCALE GENOMIC DNA]</scope>
    <source>
        <strain evidence="8">NZ3</strain>
    </source>
</reference>
<dbReference type="NCBIfam" id="TIGR00590">
    <property type="entry name" value="pcna"/>
    <property type="match status" value="1"/>
</dbReference>
<protein>
    <recommendedName>
        <fullName evidence="3">DNA polymerase sliding clamp</fullName>
    </recommendedName>
    <alternativeName>
        <fullName evidence="3">Proliferating cell nuclear antigen homolog</fullName>
        <shortName evidence="3">PCNA</shortName>
    </alternativeName>
</protein>
<evidence type="ECO:0000259" key="6">
    <source>
        <dbReference type="Pfam" id="PF00705"/>
    </source>
</evidence>
<evidence type="ECO:0000259" key="7">
    <source>
        <dbReference type="Pfam" id="PF02747"/>
    </source>
</evidence>
<evidence type="ECO:0000256" key="4">
    <source>
        <dbReference type="RuleBase" id="RU003671"/>
    </source>
</evidence>
<dbReference type="InterPro" id="IPR046938">
    <property type="entry name" value="DNA_clamp_sf"/>
</dbReference>
<comment type="function">
    <text evidence="5">Sliding clamp subunit. Responsible for tethering the catalytic subunit of DNA polymerase to DNA during high-speed replication.</text>
</comment>
<sequence length="249" mass="28217">MEVVFPQAKELRSILSAATAFLSEGTFKAKNDGIFLASLDSANVAVIIVDMYPNMFLDYKIDGEEEIFTVNLEDLKKILSKAKTKEQISWKTDKKKNKFILSIKGKSTRSFTLPLIETEGNVLDIPSLDLRIKLEMDAKAFSEIVSSAKVIADELKITTDPDKNTISFIAEGELKDMRIDLTSQDEGVLSMEVPEKVTVRYSVDYLYKITKVATISDTVMIKFDQDKPIWLDYRSLDKFRFGFVLAPRE</sequence>
<feature type="domain" description="Proliferating cell nuclear antigen PCNA N-terminal" evidence="6">
    <location>
        <begin position="2"/>
        <end position="107"/>
    </location>
</feature>
<dbReference type="InterPro" id="IPR022649">
    <property type="entry name" value="Pr_cel_nuc_antig_C"/>
</dbReference>
<dbReference type="Gene3D" id="3.70.10.10">
    <property type="match status" value="1"/>
</dbReference>
<keyword evidence="2 3" id="KW-0238">DNA-binding</keyword>
<keyword evidence="3 4" id="KW-0235">DNA replication</keyword>
<comment type="subunit">
    <text evidence="3">Homotrimer. The subunits circularize to form a toroid; DNA passes through its center. Replication factor C (RFC) is required to load the toroid on the DNA.</text>
</comment>
<proteinExistence type="inferred from homology"/>
<dbReference type="GO" id="GO:0003677">
    <property type="term" value="F:DNA binding"/>
    <property type="evidence" value="ECO:0007669"/>
    <property type="project" value="UniProtKB-UniRule"/>
</dbReference>
<name>A0A397WQ99_9ARCH</name>
<evidence type="ECO:0000256" key="5">
    <source>
        <dbReference type="RuleBase" id="RU003673"/>
    </source>
</evidence>
<dbReference type="CDD" id="cd00577">
    <property type="entry name" value="PCNA"/>
    <property type="match status" value="1"/>
</dbReference>
<dbReference type="InterPro" id="IPR000730">
    <property type="entry name" value="Pr_cel_nuc_antig"/>
</dbReference>
<dbReference type="HAMAP" id="MF_00317">
    <property type="entry name" value="DNApol_clamp_arch"/>
    <property type="match status" value="1"/>
</dbReference>
<dbReference type="AlphaFoldDB" id="A0A397WQ99"/>
<dbReference type="SUPFAM" id="SSF55979">
    <property type="entry name" value="DNA clamp"/>
    <property type="match status" value="2"/>
</dbReference>
<evidence type="ECO:0000256" key="3">
    <source>
        <dbReference type="HAMAP-Rule" id="MF_00317"/>
    </source>
</evidence>
<dbReference type="PANTHER" id="PTHR11352">
    <property type="entry name" value="PROLIFERATING CELL NUCLEAR ANTIGEN"/>
    <property type="match status" value="1"/>
</dbReference>
<evidence type="ECO:0000256" key="1">
    <source>
        <dbReference type="ARBA" id="ARBA00010462"/>
    </source>
</evidence>
<comment type="caution">
    <text evidence="8">The sequence shown here is derived from an EMBL/GenBank/DDBJ whole genome shotgun (WGS) entry which is preliminary data.</text>
</comment>
<dbReference type="EMBL" id="MWMI01000001">
    <property type="protein sequence ID" value="RIB35669.1"/>
    <property type="molecule type" value="Genomic_DNA"/>
</dbReference>
<dbReference type="InterPro" id="IPR022648">
    <property type="entry name" value="Pr_cel_nuc_antig_N"/>
</dbReference>
<evidence type="ECO:0000313" key="8">
    <source>
        <dbReference type="EMBL" id="RIB35669.1"/>
    </source>
</evidence>
<gene>
    <name evidence="3" type="primary">pcn</name>
    <name evidence="8" type="ORF">BXU00_01040</name>
</gene>
<dbReference type="Pfam" id="PF00705">
    <property type="entry name" value="PCNA_N"/>
    <property type="match status" value="1"/>
</dbReference>
<comment type="function">
    <text evidence="3">Sliding clamp subunit that acts as a moving platform for DNA processing. Responsible for tethering the catalytic subunit of DNA polymerase and other proteins to DNA during high-speed replication.</text>
</comment>
<comment type="similarity">
    <text evidence="1 3 4">Belongs to the PCNA family.</text>
</comment>
<accession>A0A397WQ99</accession>
<dbReference type="GO" id="GO:0006272">
    <property type="term" value="P:leading strand elongation"/>
    <property type="evidence" value="ECO:0007669"/>
    <property type="project" value="TreeGrafter"/>
</dbReference>
<dbReference type="GO" id="GO:0030337">
    <property type="term" value="F:DNA polymerase processivity factor activity"/>
    <property type="evidence" value="ECO:0007669"/>
    <property type="project" value="UniProtKB-UniRule"/>
</dbReference>
<dbReference type="Pfam" id="PF02747">
    <property type="entry name" value="PCNA_C"/>
    <property type="match status" value="1"/>
</dbReference>
<dbReference type="PRINTS" id="PR00339">
    <property type="entry name" value="PCNACYCLIN"/>
</dbReference>